<dbReference type="InterPro" id="IPR016024">
    <property type="entry name" value="ARM-type_fold"/>
</dbReference>
<dbReference type="InterPro" id="IPR027383">
    <property type="entry name" value="Znf_put"/>
</dbReference>
<evidence type="ECO:0000313" key="2">
    <source>
        <dbReference type="EMBL" id="MBK8574081.1"/>
    </source>
</evidence>
<dbReference type="Gene3D" id="1.25.10.10">
    <property type="entry name" value="Leucine-rich Repeat Variant"/>
    <property type="match status" value="1"/>
</dbReference>
<evidence type="ECO:0000259" key="1">
    <source>
        <dbReference type="Pfam" id="PF13490"/>
    </source>
</evidence>
<reference evidence="2 3" key="1">
    <citation type="submission" date="2020-10" db="EMBL/GenBank/DDBJ databases">
        <title>Connecting structure to function with the recovery of over 1000 high-quality activated sludge metagenome-assembled genomes encoding full-length rRNA genes using long-read sequencing.</title>
        <authorList>
            <person name="Singleton C.M."/>
            <person name="Petriglieri F."/>
            <person name="Kristensen J.M."/>
            <person name="Kirkegaard R.H."/>
            <person name="Michaelsen T.Y."/>
            <person name="Andersen M.H."/>
            <person name="Karst S.M."/>
            <person name="Dueholm M.S."/>
            <person name="Nielsen P.H."/>
            <person name="Albertsen M."/>
        </authorList>
    </citation>
    <scope>NUCLEOTIDE SEQUENCE [LARGE SCALE GENOMIC DNA]</scope>
    <source>
        <strain evidence="2">OdNE_18-Q3-R46-58_MAXAC.008</strain>
    </source>
</reference>
<dbReference type="SUPFAM" id="SSF48371">
    <property type="entry name" value="ARM repeat"/>
    <property type="match status" value="1"/>
</dbReference>
<dbReference type="InterPro" id="IPR041916">
    <property type="entry name" value="Anti_sigma_zinc_sf"/>
</dbReference>
<gene>
    <name evidence="2" type="ORF">IPN91_16000</name>
</gene>
<dbReference type="EMBL" id="JADKCH010000035">
    <property type="protein sequence ID" value="MBK8574081.1"/>
    <property type="molecule type" value="Genomic_DNA"/>
</dbReference>
<feature type="domain" description="Putative zinc-finger" evidence="1">
    <location>
        <begin position="3"/>
        <end position="37"/>
    </location>
</feature>
<dbReference type="Gene3D" id="1.10.10.1320">
    <property type="entry name" value="Anti-sigma factor, zinc-finger domain"/>
    <property type="match status" value="1"/>
</dbReference>
<comment type="caution">
    <text evidence="2">The sequence shown here is derived from an EMBL/GenBank/DDBJ whole genome shotgun (WGS) entry which is preliminary data.</text>
</comment>
<sequence length="246" mass="26827">MNCADLEKHLPNLLAGDLAEGDRMSLQIHLESCPACQEETAGFLDLLARLDRQPLEQPSSSLRERFFWMLEEAAEVGSSRPIWFWRPLTQAAAVLMLVGGGFLGGYLVRGEPDNGRPIGNRNVALMQDGTPSLRMAGIMLLSQGDSEDPAVSESLLGLLDRDPSESVRLAAVDALYLYGRRPQVRDRLAASLPKQTSPRVQLALVDLLGGLREQRALEALRALASAPGTSPEVARRVRARLAEPPL</sequence>
<accession>A0A936F587</accession>
<protein>
    <submittedName>
        <fullName evidence="2">HEAT repeat domain-containing protein</fullName>
    </submittedName>
</protein>
<evidence type="ECO:0000313" key="3">
    <source>
        <dbReference type="Proteomes" id="UP000709959"/>
    </source>
</evidence>
<name>A0A936F587_9BACT</name>
<proteinExistence type="predicted"/>
<dbReference type="Proteomes" id="UP000709959">
    <property type="component" value="Unassembled WGS sequence"/>
</dbReference>
<organism evidence="2 3">
    <name type="scientific">Candidatus Geothrix odensensis</name>
    <dbReference type="NCBI Taxonomy" id="2954440"/>
    <lineage>
        <taxon>Bacteria</taxon>
        <taxon>Pseudomonadati</taxon>
        <taxon>Acidobacteriota</taxon>
        <taxon>Holophagae</taxon>
        <taxon>Holophagales</taxon>
        <taxon>Holophagaceae</taxon>
        <taxon>Geothrix</taxon>
    </lineage>
</organism>
<dbReference type="AlphaFoldDB" id="A0A936F587"/>
<dbReference type="InterPro" id="IPR011989">
    <property type="entry name" value="ARM-like"/>
</dbReference>
<dbReference type="Pfam" id="PF13490">
    <property type="entry name" value="zf-HC2"/>
    <property type="match status" value="1"/>
</dbReference>